<name>A0A3G1KRL0_FORW1</name>
<dbReference type="InterPro" id="IPR025870">
    <property type="entry name" value="Glyoxalase-like_dom"/>
</dbReference>
<proteinExistence type="predicted"/>
<dbReference type="Gene3D" id="3.10.180.10">
    <property type="entry name" value="2,3-Dihydroxybiphenyl 1,2-Dioxygenase, domain 1"/>
    <property type="match status" value="1"/>
</dbReference>
<dbReference type="SUPFAM" id="SSF54593">
    <property type="entry name" value="Glyoxalase/Bleomycin resistance protein/Dihydroxybiphenyl dioxygenase"/>
    <property type="match status" value="1"/>
</dbReference>
<evidence type="ECO:0000313" key="2">
    <source>
        <dbReference type="EMBL" id="ATW25088.1"/>
    </source>
</evidence>
<sequence>MKYICPLIVVKDIKISRDFYEKLGQKIKYDFGENVEFDGGFSIHLEEHFGKLLGIGQHNMLTKSNNFELYFETEEISRVYEELMELEVEFIHEIREQPWGQRVMRFYDPDYHIIEVGESMESVVVRYYQSGMTIEDICRKTLMPKEFVLKTTGI</sequence>
<evidence type="ECO:0000259" key="1">
    <source>
        <dbReference type="PROSITE" id="PS51819"/>
    </source>
</evidence>
<dbReference type="InterPro" id="IPR037523">
    <property type="entry name" value="VOC_core"/>
</dbReference>
<dbReference type="Proteomes" id="UP000323521">
    <property type="component" value="Chromosome"/>
</dbReference>
<accession>A0A3G1KRL0</accession>
<dbReference type="EMBL" id="CP017634">
    <property type="protein sequence ID" value="ATW25088.1"/>
    <property type="molecule type" value="Genomic_DNA"/>
</dbReference>
<dbReference type="Pfam" id="PF12681">
    <property type="entry name" value="Glyoxalase_2"/>
    <property type="match status" value="1"/>
</dbReference>
<dbReference type="AlphaFoldDB" id="A0A3G1KRL0"/>
<dbReference type="PROSITE" id="PS51819">
    <property type="entry name" value="VOC"/>
    <property type="match status" value="1"/>
</dbReference>
<dbReference type="OrthoDB" id="9815599at2"/>
<dbReference type="KEGG" id="fwa:DCMF_10145"/>
<organism evidence="2 3">
    <name type="scientific">Formimonas warabiya</name>
    <dbReference type="NCBI Taxonomy" id="1761012"/>
    <lineage>
        <taxon>Bacteria</taxon>
        <taxon>Bacillati</taxon>
        <taxon>Bacillota</taxon>
        <taxon>Clostridia</taxon>
        <taxon>Eubacteriales</taxon>
        <taxon>Peptococcaceae</taxon>
        <taxon>Candidatus Formimonas</taxon>
    </lineage>
</organism>
<keyword evidence="3" id="KW-1185">Reference proteome</keyword>
<reference evidence="2 3" key="1">
    <citation type="submission" date="2016-10" db="EMBL/GenBank/DDBJ databases">
        <title>Complete Genome Sequence of Peptococcaceae strain DCMF.</title>
        <authorList>
            <person name="Edwards R.J."/>
            <person name="Holland S.I."/>
            <person name="Deshpande N.P."/>
            <person name="Wong Y.K."/>
            <person name="Ertan H."/>
            <person name="Manefield M."/>
            <person name="Russell T.L."/>
            <person name="Lee M.J."/>
        </authorList>
    </citation>
    <scope>NUCLEOTIDE SEQUENCE [LARGE SCALE GENOMIC DNA]</scope>
    <source>
        <strain evidence="2 3">DCMF</strain>
    </source>
</reference>
<gene>
    <name evidence="2" type="ORF">DCMF_10145</name>
</gene>
<feature type="domain" description="VOC" evidence="1">
    <location>
        <begin position="1"/>
        <end position="119"/>
    </location>
</feature>
<evidence type="ECO:0000313" key="3">
    <source>
        <dbReference type="Proteomes" id="UP000323521"/>
    </source>
</evidence>
<dbReference type="RefSeq" id="WP_148134332.1">
    <property type="nucleotide sequence ID" value="NZ_CP017634.1"/>
</dbReference>
<protein>
    <submittedName>
        <fullName evidence="2">Glyoxalase</fullName>
    </submittedName>
</protein>
<dbReference type="InterPro" id="IPR029068">
    <property type="entry name" value="Glyas_Bleomycin-R_OHBP_Dase"/>
</dbReference>